<dbReference type="PROSITE" id="PS51910">
    <property type="entry name" value="GH18_2"/>
    <property type="match status" value="5"/>
</dbReference>
<feature type="non-terminal residue" evidence="8">
    <location>
        <position position="2148"/>
    </location>
</feature>
<evidence type="ECO:0000256" key="5">
    <source>
        <dbReference type="RuleBase" id="RU000489"/>
    </source>
</evidence>
<evidence type="ECO:0000256" key="1">
    <source>
        <dbReference type="ARBA" id="ARBA00022729"/>
    </source>
</evidence>
<dbReference type="Proteomes" id="UP000292052">
    <property type="component" value="Unassembled WGS sequence"/>
</dbReference>
<dbReference type="STRING" id="1661398.A0A482VMI9"/>
<comment type="caution">
    <text evidence="8">The sequence shown here is derived from an EMBL/GenBank/DDBJ whole genome shotgun (WGS) entry which is preliminary data.</text>
</comment>
<dbReference type="InterPro" id="IPR001579">
    <property type="entry name" value="Glyco_hydro_18_chit_AS"/>
</dbReference>
<dbReference type="GO" id="GO:0005576">
    <property type="term" value="C:extracellular region"/>
    <property type="evidence" value="ECO:0007669"/>
    <property type="project" value="TreeGrafter"/>
</dbReference>
<evidence type="ECO:0000313" key="8">
    <source>
        <dbReference type="EMBL" id="RZC33914.1"/>
    </source>
</evidence>
<name>A0A482VMI9_ASBVE</name>
<dbReference type="InterPro" id="IPR050314">
    <property type="entry name" value="Glycosyl_Hydrlase_18"/>
</dbReference>
<dbReference type="FunFam" id="3.20.20.80:FF:000007">
    <property type="entry name" value="Acidic mammalian chitinase"/>
    <property type="match status" value="5"/>
</dbReference>
<feature type="chain" id="PRO_5019796438" evidence="6">
    <location>
        <begin position="21"/>
        <end position="2148"/>
    </location>
</feature>
<accession>A0A482VMI9</accession>
<dbReference type="GO" id="GO:0005975">
    <property type="term" value="P:carbohydrate metabolic process"/>
    <property type="evidence" value="ECO:0007669"/>
    <property type="project" value="InterPro"/>
</dbReference>
<dbReference type="PANTHER" id="PTHR11177:SF360">
    <property type="entry name" value="CHITINASE 4-RELATED"/>
    <property type="match status" value="1"/>
</dbReference>
<keyword evidence="9" id="KW-1185">Reference proteome</keyword>
<dbReference type="InterPro" id="IPR001223">
    <property type="entry name" value="Glyco_hydro18_cat"/>
</dbReference>
<feature type="signal peptide" evidence="6">
    <location>
        <begin position="1"/>
        <end position="20"/>
    </location>
</feature>
<reference evidence="8 9" key="1">
    <citation type="submission" date="2017-03" db="EMBL/GenBank/DDBJ databases">
        <title>Genome of the blue death feigning beetle - Asbolus verrucosus.</title>
        <authorList>
            <person name="Rider S.D."/>
        </authorList>
    </citation>
    <scope>NUCLEOTIDE SEQUENCE [LARGE SCALE GENOMIC DNA]</scope>
    <source>
        <strain evidence="8">Butters</strain>
        <tissue evidence="8">Head and leg muscle</tissue>
    </source>
</reference>
<gene>
    <name evidence="8" type="ORF">BDFB_001637</name>
</gene>
<dbReference type="Pfam" id="PF00704">
    <property type="entry name" value="Glyco_hydro_18"/>
    <property type="match status" value="8"/>
</dbReference>
<feature type="domain" description="GH18" evidence="7">
    <location>
        <begin position="280"/>
        <end position="821"/>
    </location>
</feature>
<organism evidence="8 9">
    <name type="scientific">Asbolus verrucosus</name>
    <name type="common">Desert ironclad beetle</name>
    <dbReference type="NCBI Taxonomy" id="1661398"/>
    <lineage>
        <taxon>Eukaryota</taxon>
        <taxon>Metazoa</taxon>
        <taxon>Ecdysozoa</taxon>
        <taxon>Arthropoda</taxon>
        <taxon>Hexapoda</taxon>
        <taxon>Insecta</taxon>
        <taxon>Pterygota</taxon>
        <taxon>Neoptera</taxon>
        <taxon>Endopterygota</taxon>
        <taxon>Coleoptera</taxon>
        <taxon>Polyphaga</taxon>
        <taxon>Cucujiformia</taxon>
        <taxon>Tenebrionidae</taxon>
        <taxon>Pimeliinae</taxon>
        <taxon>Asbolus</taxon>
    </lineage>
</organism>
<dbReference type="GO" id="GO:0006032">
    <property type="term" value="P:chitin catabolic process"/>
    <property type="evidence" value="ECO:0007669"/>
    <property type="project" value="TreeGrafter"/>
</dbReference>
<dbReference type="FunFam" id="3.10.50.10:FF:000008">
    <property type="entry name" value="Chitinase 11"/>
    <property type="match status" value="2"/>
</dbReference>
<keyword evidence="4 5" id="KW-0326">Glycosidase</keyword>
<evidence type="ECO:0000259" key="7">
    <source>
        <dbReference type="PROSITE" id="PS51910"/>
    </source>
</evidence>
<sequence length="2148" mass="235571">MLKLLLTISVFLIFVGKALTASDKVICYYASWAMTRPGNGKFVPEDINPNLCTHVNYAFIGLNDDGTLEVLDEENDVNQGGLKRVSALKEQNPNLKVLLSVGGAAASPYVVLDLINVMTYDFHAIWGGVTAENSPLYGGDNESDWQRQNRNADAAIRYWLDGGAEAQKVAIGIAFYGHSFILSDASKHGLGELTVGPGEPGEYTQNLGSLGYNEICEFHPNGTVVFLDDMKVPYLYDGTFWIGYDNEESVAAKVQYAKEKNLAGVFIWSIETDDMHEFCDKVICYYASWAMSRPGNGKFAPEDIDANLCTHVNYAFIGLKYDGTLVILDEEIDINQEGFKRVSALKEVNPNLKVLFSLGGAAASPGVFATVAGDPQKRQILVQNALDLLETYNYDGLDVDWEYPSGGDLKTFVDLLADLKTAFEPKGHIVTIAVNSIPGEVGGYDIPGLSNVADVINVMTYDFHNYMGGVTAENSPLYGGVNESNWQKENRNSDAAIRQWLDGGADSQKLALGIAFYGRTFILSNPSNHGIDAPISGPGEPGEYTQNLGTLGYSEVQYAKEQNLAGVFIWSIETDDLHEFCGQKNDKVICYYASWAVTRTGNGKFVPEDIDPNLCTHINYAFLGLNNNGTLQILDEENDVNQGGFKRISALKDNNPDLKVLFSVGGAAADTGVFNRVSEDAQLTQAMAQSAIEFFETYNFDGLDVDWEYPRGGDQQKFVNLLTTLKNAFQPKGYLVTVAVNSIPNEICEFHPQGTVVFLDDMKVPYLYDGSFWVGYDNEESVAFKVQYAKEKNLAGVFIWSIETDDMHSFCDKVICYYASWAVTRPGNGKFVPEDIDANLCTHVNYAFLGLNNNGTLKILDEENDVDQGGFKRVSALKEINPNLKVLFSVGGAAADTGVFNRVSEDAQLRETMAQSAIELFETYNFDGLDVDWEYPRGGDKQKFIDLLTTLKNAFRSKGYLVTVAVNSIPDEVEGYNIPEMSNILDIINVMTYDFHAIWGGVTAENSPLYGGVNESQWERDNRNADAAIRYWLDGGADPQKLAIGVAFYGHSFILSDPSDHGLNSPTAGPGEPGEYTQNLGSLGYNEICEFHPQGTVVFLDDMKVPYLYDGDFWIGFDNEESVSYKVRYAKEKNLAGVFIWSIETDDMHSLCDKILCYYASWGANRPGDGKFTPEDINANLCTHVNYAFLGLNDDGSLKILDPATDIDQGGLMKVSGLKKINPNLKAVFSLGGYAAGTAVFTAVSSDPAKRATMAQSAIEFMQTYDYDGLDVDWEYPLEGDRVNYITMLKELKEAFQPHGYILTVAVAAIPTDAAYDVPAMSEVLDVINVMTYDFHGSWAGITAQNSPLYASPLDGEWQRDNLNANSSITHWILSGADPQKLAIGIAFYGHAFTLADSSKHDLGSPSNGPAPAGEFTQNMGTLGYNELCAFHKSGTIVWDDTQKVPYLYEDTLWVGFDNAESVGLKAQYARDNNLADKLVCFFASWAVYRNGLGTFQPENIDAERCTHVYYAFLGTNTDGTIKILDPWCDINLGGLTKVSALKKTNPELKTLITIGGYNAGNTVLNSIAASSTLRQTFIRSTLEFLTQYGYDGLDIDWMYPQASDKANFITLLQELRTAFDDNGGLILSVTATANPLASYDIPAITKVADLINLMTYDYNGPYDGVTGLISPLTGSYSVENSVELWITGGADAAKLTFSVPFYGHSYTLSDPNSHGIGAPATVGISGPYTQSPGTLGFNEICELYDDWERVWDSQYQVPYKYSGTNWVSYEDEESIAIKVKFAKVQGLAGISVWSVDTDDFRGTCDKIVCFFASWAGYRNGLGSFKPENINANLCTHVLYAFLGVNPDGTLEILDSWNEIDLGGLSKVAALKAVNPNLKVLLSIGGWNAGNAILNGVAASSVLRKNLIVSCLEYFHTWGYDGLDVDWEFPTSSDKSNFVTLLEEMKAAFDSSGDYILSVTASSTPLPSYDIPAITRLADLINLMTYDFHTAADVKTGLNSPLYGSASVNSSVVSWLNEGALAEKLTLSVPFYGHSFSLYDPNDHDVGAQASTGIGGPYTQSPGVLGFNEICEFYDDWERVWVDEAQVPYKYSGTNWVSYDDEESIGLKAKYAKNLGLAGVTIWSIDTDDFHGASGTQYALLKAIKNNF</sequence>
<dbReference type="EMBL" id="QDEB01084596">
    <property type="protein sequence ID" value="RZC33914.1"/>
    <property type="molecule type" value="Genomic_DNA"/>
</dbReference>
<dbReference type="Gene3D" id="3.20.20.80">
    <property type="entry name" value="Glycosidases"/>
    <property type="match status" value="9"/>
</dbReference>
<keyword evidence="3" id="KW-1015">Disulfide bond</keyword>
<dbReference type="CDD" id="cd02872">
    <property type="entry name" value="GH18_chitolectin_chitotriosidase"/>
    <property type="match status" value="1"/>
</dbReference>
<dbReference type="PROSITE" id="PS01095">
    <property type="entry name" value="GH18_1"/>
    <property type="match status" value="5"/>
</dbReference>
<proteinExistence type="predicted"/>
<keyword evidence="2 5" id="KW-0378">Hydrolase</keyword>
<dbReference type="Gene3D" id="3.10.50.10">
    <property type="match status" value="5"/>
</dbReference>
<dbReference type="PANTHER" id="PTHR11177">
    <property type="entry name" value="CHITINASE"/>
    <property type="match status" value="1"/>
</dbReference>
<dbReference type="FunFam" id="3.10.50.10:FF:000001">
    <property type="entry name" value="Chitinase 3-like 1"/>
    <property type="match status" value="3"/>
</dbReference>
<dbReference type="GO" id="GO:0008061">
    <property type="term" value="F:chitin binding"/>
    <property type="evidence" value="ECO:0007669"/>
    <property type="project" value="InterPro"/>
</dbReference>
<dbReference type="SUPFAM" id="SSF54556">
    <property type="entry name" value="Chitinase insertion domain"/>
    <property type="match status" value="6"/>
</dbReference>
<keyword evidence="1 6" id="KW-0732">Signal</keyword>
<evidence type="ECO:0000256" key="4">
    <source>
        <dbReference type="ARBA" id="ARBA00023295"/>
    </source>
</evidence>
<feature type="domain" description="GH18" evidence="7">
    <location>
        <begin position="812"/>
        <end position="1159"/>
    </location>
</feature>
<dbReference type="GO" id="GO:0004568">
    <property type="term" value="F:chitinase activity"/>
    <property type="evidence" value="ECO:0007669"/>
    <property type="project" value="UniProtKB-ARBA"/>
</dbReference>
<feature type="domain" description="GH18" evidence="7">
    <location>
        <begin position="23"/>
        <end position="289"/>
    </location>
</feature>
<dbReference type="OrthoDB" id="73875at2759"/>
<dbReference type="SMART" id="SM00636">
    <property type="entry name" value="Glyco_18"/>
    <property type="match status" value="7"/>
</dbReference>
<feature type="domain" description="GH18" evidence="7">
    <location>
        <begin position="1806"/>
        <end position="2148"/>
    </location>
</feature>
<evidence type="ECO:0000256" key="3">
    <source>
        <dbReference type="ARBA" id="ARBA00023157"/>
    </source>
</evidence>
<dbReference type="InterPro" id="IPR017853">
    <property type="entry name" value="GH"/>
</dbReference>
<protein>
    <submittedName>
        <fullName evidence="8">Chitinase 13</fullName>
    </submittedName>
</protein>
<evidence type="ECO:0000256" key="2">
    <source>
        <dbReference type="ARBA" id="ARBA00022801"/>
    </source>
</evidence>
<dbReference type="InterPro" id="IPR011583">
    <property type="entry name" value="Chitinase_II/V-like_cat"/>
</dbReference>
<evidence type="ECO:0000313" key="9">
    <source>
        <dbReference type="Proteomes" id="UP000292052"/>
    </source>
</evidence>
<feature type="domain" description="GH18" evidence="7">
    <location>
        <begin position="1153"/>
        <end position="1815"/>
    </location>
</feature>
<dbReference type="InterPro" id="IPR029070">
    <property type="entry name" value="Chitinase_insertion_sf"/>
</dbReference>
<evidence type="ECO:0000256" key="6">
    <source>
        <dbReference type="SAM" id="SignalP"/>
    </source>
</evidence>
<dbReference type="SUPFAM" id="SSF51445">
    <property type="entry name" value="(Trans)glycosidases"/>
    <property type="match status" value="7"/>
</dbReference>